<dbReference type="InterPro" id="IPR001650">
    <property type="entry name" value="Helicase_C-like"/>
</dbReference>
<protein>
    <submittedName>
        <fullName evidence="9">ATP-dependent RNA helicase DDX18/HAS1</fullName>
        <ecNumber evidence="9">3.6.4.13</ecNumber>
    </submittedName>
</protein>
<dbReference type="EC" id="3.6.4.13" evidence="9"/>
<dbReference type="GO" id="GO:0003676">
    <property type="term" value="F:nucleic acid binding"/>
    <property type="evidence" value="ECO:0007669"/>
    <property type="project" value="InterPro"/>
</dbReference>
<feature type="signal peptide" evidence="6">
    <location>
        <begin position="1"/>
        <end position="18"/>
    </location>
</feature>
<dbReference type="CDD" id="cd18787">
    <property type="entry name" value="SF2_C_DEAD"/>
    <property type="match status" value="1"/>
</dbReference>
<sequence length="524" mass="58779">MRSSLSIYCLWLIPLVKAFQTNVKTKCSSRMARPTAISHSFHDADDDDIFYNKSPTEQTYRVGDSGNTNHAQSHFFSRNSLASFAADKPLFRKLCRDAGITRPSKIQNLAWPVLFQGKNAIIADQTGSGKTLAYLLPLLNRSFNSKASPAIIVLAPTAELADQIKVVCDKLTVPSVVLTATGQYATNIRDQIRMLQQKKSYDVLISTPGRIATILRTRQAGLDLSRVQAVVLDEVDILLVDETFGPQLRTLGAALQTTPQFVFVTATLPNSVIETVQREFPDVQVVKGPGLHRVAMTVEERLIDVSVPPQYNRDPKYCFEVKAKELMAALRKNRCRRTLIFCNTVESCRQVENLLKRKDRSERVNKIYTYHGAMTPEARRENLAEFVRQEQDIDSLLICTDRAARGVDFAASPVDHVVIFDFPKDPAEYIRRVGRTARAGRKGTTTVLAYGWQLPIARGIMQSGQLNDQDLEKFTEDDKDGSESLEYRAVNRKRTVRKKKGVTGQESMREHIAGGKLWGDSSRP</sequence>
<dbReference type="GO" id="GO:0003724">
    <property type="term" value="F:RNA helicase activity"/>
    <property type="evidence" value="ECO:0007669"/>
    <property type="project" value="UniProtKB-EC"/>
</dbReference>
<dbReference type="AlphaFoldDB" id="A0A1Z5JZT3"/>
<evidence type="ECO:0000256" key="6">
    <source>
        <dbReference type="SAM" id="SignalP"/>
    </source>
</evidence>
<dbReference type="InterPro" id="IPR044742">
    <property type="entry name" value="DEAD/DEAH_RhlB"/>
</dbReference>
<dbReference type="SUPFAM" id="SSF52540">
    <property type="entry name" value="P-loop containing nucleoside triphosphate hydrolases"/>
    <property type="match status" value="1"/>
</dbReference>
<keyword evidence="2 9" id="KW-0378">Hydrolase</keyword>
<accession>A0A1Z5JZT3</accession>
<dbReference type="InterPro" id="IPR027417">
    <property type="entry name" value="P-loop_NTPase"/>
</dbReference>
<evidence type="ECO:0000256" key="3">
    <source>
        <dbReference type="ARBA" id="ARBA00022806"/>
    </source>
</evidence>
<dbReference type="PROSITE" id="PS51194">
    <property type="entry name" value="HELICASE_CTER"/>
    <property type="match status" value="1"/>
</dbReference>
<keyword evidence="1" id="KW-0547">Nucleotide-binding</keyword>
<evidence type="ECO:0000256" key="2">
    <source>
        <dbReference type="ARBA" id="ARBA00022801"/>
    </source>
</evidence>
<evidence type="ECO:0000256" key="1">
    <source>
        <dbReference type="ARBA" id="ARBA00022741"/>
    </source>
</evidence>
<dbReference type="InterPro" id="IPR011545">
    <property type="entry name" value="DEAD/DEAH_box_helicase_dom"/>
</dbReference>
<dbReference type="Proteomes" id="UP000198406">
    <property type="component" value="Unassembled WGS sequence"/>
</dbReference>
<keyword evidence="6" id="KW-0732">Signal</keyword>
<dbReference type="SMART" id="SM00487">
    <property type="entry name" value="DEXDc"/>
    <property type="match status" value="1"/>
</dbReference>
<feature type="domain" description="Helicase C-terminal" evidence="8">
    <location>
        <begin position="322"/>
        <end position="482"/>
    </location>
</feature>
<dbReference type="CDD" id="cd00268">
    <property type="entry name" value="DEADc"/>
    <property type="match status" value="1"/>
</dbReference>
<keyword evidence="4" id="KW-0067">ATP-binding</keyword>
<dbReference type="Gene3D" id="3.40.50.300">
    <property type="entry name" value="P-loop containing nucleotide triphosphate hydrolases"/>
    <property type="match status" value="2"/>
</dbReference>
<dbReference type="Pfam" id="PF00271">
    <property type="entry name" value="Helicase_C"/>
    <property type="match status" value="1"/>
</dbReference>
<dbReference type="GO" id="GO:0016787">
    <property type="term" value="F:hydrolase activity"/>
    <property type="evidence" value="ECO:0007669"/>
    <property type="project" value="UniProtKB-KW"/>
</dbReference>
<organism evidence="9 10">
    <name type="scientific">Fistulifera solaris</name>
    <name type="common">Oleaginous diatom</name>
    <dbReference type="NCBI Taxonomy" id="1519565"/>
    <lineage>
        <taxon>Eukaryota</taxon>
        <taxon>Sar</taxon>
        <taxon>Stramenopiles</taxon>
        <taxon>Ochrophyta</taxon>
        <taxon>Bacillariophyta</taxon>
        <taxon>Bacillariophyceae</taxon>
        <taxon>Bacillariophycidae</taxon>
        <taxon>Naviculales</taxon>
        <taxon>Naviculaceae</taxon>
        <taxon>Fistulifera</taxon>
    </lineage>
</organism>
<dbReference type="GO" id="GO:0005524">
    <property type="term" value="F:ATP binding"/>
    <property type="evidence" value="ECO:0007669"/>
    <property type="project" value="UniProtKB-KW"/>
</dbReference>
<comment type="caution">
    <text evidence="9">The sequence shown here is derived from an EMBL/GenBank/DDBJ whole genome shotgun (WGS) entry which is preliminary data.</text>
</comment>
<dbReference type="InParanoid" id="A0A1Z5JZT3"/>
<feature type="domain" description="Helicase ATP-binding" evidence="7">
    <location>
        <begin position="111"/>
        <end position="286"/>
    </location>
</feature>
<evidence type="ECO:0000259" key="8">
    <source>
        <dbReference type="PROSITE" id="PS51194"/>
    </source>
</evidence>
<dbReference type="PROSITE" id="PS51192">
    <property type="entry name" value="HELICASE_ATP_BIND_1"/>
    <property type="match status" value="1"/>
</dbReference>
<feature type="region of interest" description="Disordered" evidence="5">
    <location>
        <begin position="496"/>
        <end position="524"/>
    </location>
</feature>
<keyword evidence="3 9" id="KW-0347">Helicase</keyword>
<evidence type="ECO:0000259" key="7">
    <source>
        <dbReference type="PROSITE" id="PS51192"/>
    </source>
</evidence>
<reference evidence="9 10" key="1">
    <citation type="journal article" date="2015" name="Plant Cell">
        <title>Oil accumulation by the oleaginous diatom Fistulifera solaris as revealed by the genome and transcriptome.</title>
        <authorList>
            <person name="Tanaka T."/>
            <person name="Maeda Y."/>
            <person name="Veluchamy A."/>
            <person name="Tanaka M."/>
            <person name="Abida H."/>
            <person name="Marechal E."/>
            <person name="Bowler C."/>
            <person name="Muto M."/>
            <person name="Sunaga Y."/>
            <person name="Tanaka M."/>
            <person name="Yoshino T."/>
            <person name="Taniguchi T."/>
            <person name="Fukuda Y."/>
            <person name="Nemoto M."/>
            <person name="Matsumoto M."/>
            <person name="Wong P.S."/>
            <person name="Aburatani S."/>
            <person name="Fujibuchi W."/>
        </authorList>
    </citation>
    <scope>NUCLEOTIDE SEQUENCE [LARGE SCALE GENOMIC DNA]</scope>
    <source>
        <strain evidence="9 10">JPCC DA0580</strain>
    </source>
</reference>
<proteinExistence type="predicted"/>
<evidence type="ECO:0000256" key="4">
    <source>
        <dbReference type="ARBA" id="ARBA00022840"/>
    </source>
</evidence>
<evidence type="ECO:0000256" key="5">
    <source>
        <dbReference type="SAM" id="MobiDB-lite"/>
    </source>
</evidence>
<name>A0A1Z5JZT3_FISSO</name>
<gene>
    <name evidence="9" type="ORF">FisN_4Lh399</name>
</gene>
<evidence type="ECO:0000313" key="9">
    <source>
        <dbReference type="EMBL" id="GAX19419.1"/>
    </source>
</evidence>
<dbReference type="PANTHER" id="PTHR47960">
    <property type="entry name" value="DEAD-BOX ATP-DEPENDENT RNA HELICASE 50"/>
    <property type="match status" value="1"/>
</dbReference>
<evidence type="ECO:0000313" key="10">
    <source>
        <dbReference type="Proteomes" id="UP000198406"/>
    </source>
</evidence>
<dbReference type="EMBL" id="BDSP01000136">
    <property type="protein sequence ID" value="GAX19419.1"/>
    <property type="molecule type" value="Genomic_DNA"/>
</dbReference>
<keyword evidence="10" id="KW-1185">Reference proteome</keyword>
<dbReference type="InterPro" id="IPR014001">
    <property type="entry name" value="Helicase_ATP-bd"/>
</dbReference>
<feature type="chain" id="PRO_5012848637" evidence="6">
    <location>
        <begin position="19"/>
        <end position="524"/>
    </location>
</feature>
<dbReference type="Pfam" id="PF00270">
    <property type="entry name" value="DEAD"/>
    <property type="match status" value="1"/>
</dbReference>
<dbReference type="OrthoDB" id="10256233at2759"/>
<dbReference type="SMART" id="SM00490">
    <property type="entry name" value="HELICc"/>
    <property type="match status" value="1"/>
</dbReference>